<protein>
    <submittedName>
        <fullName evidence="1">Uncharacterized protein</fullName>
    </submittedName>
</protein>
<dbReference type="AlphaFoldDB" id="A0A1B2EQB4"/>
<proteinExistence type="predicted"/>
<accession>A0A1B2EQB4</accession>
<dbReference type="KEGG" id="moc:BB934_27865"/>
<keyword evidence="1" id="KW-0614">Plasmid</keyword>
<sequence>MSKQQNAADAILTAINRYAMQILKLPADQREARYAMYRGIYVQSMQETGSTPEQAVEFANKVVEFTRARVKMIEEGSGAESEKA</sequence>
<reference evidence="1" key="1">
    <citation type="submission" date="2016-07" db="EMBL/GenBank/DDBJ databases">
        <title>Microvirga ossetica sp. nov. a new species of rhizobia isolated from root nodules of the legume species Vicia alpestris Steven originated from North Ossetia region in the Caucasus.</title>
        <authorList>
            <person name="Safronova V.I."/>
            <person name="Kuznetsova I.G."/>
            <person name="Sazanova A.L."/>
            <person name="Belimov A."/>
            <person name="Andronov E."/>
            <person name="Osledkin Y.S."/>
            <person name="Onishchuk O.P."/>
            <person name="Kurchak O.N."/>
            <person name="Shaposhnikov A.I."/>
            <person name="Willems A."/>
            <person name="Tikhonovich I.A."/>
        </authorList>
    </citation>
    <scope>NUCLEOTIDE SEQUENCE [LARGE SCALE GENOMIC DNA]</scope>
    <source>
        <strain evidence="1">V5/3M</strain>
        <plasmid evidence="1">unnamed1</plasmid>
    </source>
</reference>
<name>A0A1B2EQB4_9HYPH</name>
<dbReference type="RefSeq" id="WP_099513319.1">
    <property type="nucleotide sequence ID" value="NZ_CP016617.1"/>
</dbReference>
<evidence type="ECO:0000313" key="1">
    <source>
        <dbReference type="EMBL" id="ANY82176.1"/>
    </source>
</evidence>
<organism evidence="1">
    <name type="scientific">Microvirga ossetica</name>
    <dbReference type="NCBI Taxonomy" id="1882682"/>
    <lineage>
        <taxon>Bacteria</taxon>
        <taxon>Pseudomonadati</taxon>
        <taxon>Pseudomonadota</taxon>
        <taxon>Alphaproteobacteria</taxon>
        <taxon>Hyphomicrobiales</taxon>
        <taxon>Methylobacteriaceae</taxon>
        <taxon>Microvirga</taxon>
    </lineage>
</organism>
<geneLocation type="plasmid" evidence="1">
    <name>unnamed1</name>
</geneLocation>
<gene>
    <name evidence="1" type="ORF">BB934_27865</name>
</gene>
<dbReference type="EMBL" id="CP016617">
    <property type="protein sequence ID" value="ANY82176.1"/>
    <property type="molecule type" value="Genomic_DNA"/>
</dbReference>
<dbReference type="OrthoDB" id="8080149at2"/>